<reference evidence="1" key="1">
    <citation type="journal article" date="2023" name="PLoS Negl. Trop. Dis.">
        <title>A genome sequence for Biomphalaria pfeifferi, the major vector snail for the human-infecting parasite Schistosoma mansoni.</title>
        <authorList>
            <person name="Bu L."/>
            <person name="Lu L."/>
            <person name="Laidemitt M.R."/>
            <person name="Zhang S.M."/>
            <person name="Mutuku M."/>
            <person name="Mkoji G."/>
            <person name="Steinauer M."/>
            <person name="Loker E.S."/>
        </authorList>
    </citation>
    <scope>NUCLEOTIDE SEQUENCE</scope>
    <source>
        <strain evidence="1">KasaAsao</strain>
    </source>
</reference>
<comment type="caution">
    <text evidence="1">The sequence shown here is derived from an EMBL/GenBank/DDBJ whole genome shotgun (WGS) entry which is preliminary data.</text>
</comment>
<dbReference type="EMBL" id="JASAOG010000001">
    <property type="protein sequence ID" value="KAK0070219.1"/>
    <property type="molecule type" value="Genomic_DNA"/>
</dbReference>
<keyword evidence="2" id="KW-1185">Reference proteome</keyword>
<dbReference type="AlphaFoldDB" id="A0AAD8FQ06"/>
<protein>
    <submittedName>
        <fullName evidence="1">Uncharacterized protein</fullName>
    </submittedName>
</protein>
<proteinExistence type="predicted"/>
<organism evidence="1 2">
    <name type="scientific">Biomphalaria pfeifferi</name>
    <name type="common">Bloodfluke planorb</name>
    <name type="synonym">Freshwater snail</name>
    <dbReference type="NCBI Taxonomy" id="112525"/>
    <lineage>
        <taxon>Eukaryota</taxon>
        <taxon>Metazoa</taxon>
        <taxon>Spiralia</taxon>
        <taxon>Lophotrochozoa</taxon>
        <taxon>Mollusca</taxon>
        <taxon>Gastropoda</taxon>
        <taxon>Heterobranchia</taxon>
        <taxon>Euthyneura</taxon>
        <taxon>Panpulmonata</taxon>
        <taxon>Hygrophila</taxon>
        <taxon>Lymnaeoidea</taxon>
        <taxon>Planorbidae</taxon>
        <taxon>Biomphalaria</taxon>
    </lineage>
</organism>
<evidence type="ECO:0000313" key="2">
    <source>
        <dbReference type="Proteomes" id="UP001233172"/>
    </source>
</evidence>
<evidence type="ECO:0000313" key="1">
    <source>
        <dbReference type="EMBL" id="KAK0070219.1"/>
    </source>
</evidence>
<gene>
    <name evidence="1" type="ORF">Bpfe_000202</name>
</gene>
<sequence>MFELVPGSSVYIHQENYNLALSKTRHERPDGKAMARYLMSCFWRQSDLVGASIAEPPKPYQKSLDRGIINAILTFCNEVSAERVTVLRQAMWKRIGRFCQNHSKELATDIRRTIQQKIGYAKFYFVKKTQDHDTPLCSPMAVEASPRRMSMEMARRGVDGMALDIQPKASKKGRKPSSFLRRMSECEDLSLRVSSRGATHKTGFNVSSQLSDQLNSGSMLSERLAADIADSEDVARCVSAEKHAASYSGHITGRMSPSCTSHHLPSDQSARSSIRPLAERGQADIPGRPSLNPLEPMSVRVLDSSLCDLPQRGGTVTPGMSRGFLDMFTTMYSAN</sequence>
<reference evidence="1" key="2">
    <citation type="submission" date="2023-04" db="EMBL/GenBank/DDBJ databases">
        <authorList>
            <person name="Bu L."/>
            <person name="Lu L."/>
            <person name="Laidemitt M.R."/>
            <person name="Zhang S.M."/>
            <person name="Mutuku M."/>
            <person name="Mkoji G."/>
            <person name="Steinauer M."/>
            <person name="Loker E.S."/>
        </authorList>
    </citation>
    <scope>NUCLEOTIDE SEQUENCE</scope>
    <source>
        <strain evidence="1">KasaAsao</strain>
        <tissue evidence="1">Whole Snail</tissue>
    </source>
</reference>
<dbReference type="Proteomes" id="UP001233172">
    <property type="component" value="Unassembled WGS sequence"/>
</dbReference>
<accession>A0AAD8FQ06</accession>
<name>A0AAD8FQ06_BIOPF</name>